<feature type="domain" description="WW" evidence="8">
    <location>
        <begin position="684"/>
        <end position="717"/>
    </location>
</feature>
<dbReference type="SMART" id="SM00456">
    <property type="entry name" value="WW"/>
    <property type="match status" value="1"/>
</dbReference>
<feature type="compositionally biased region" description="Low complexity" evidence="7">
    <location>
        <begin position="516"/>
        <end position="563"/>
    </location>
</feature>
<dbReference type="SUPFAM" id="SSF68906">
    <property type="entry name" value="SAP domain"/>
    <property type="match status" value="1"/>
</dbReference>
<name>A0A0D3HY46_EMIH1</name>
<evidence type="ECO:0000256" key="2">
    <source>
        <dbReference type="ARBA" id="ARBA00004186"/>
    </source>
</evidence>
<feature type="compositionally biased region" description="Basic and acidic residues" evidence="7">
    <location>
        <begin position="375"/>
        <end position="390"/>
    </location>
</feature>
<feature type="region of interest" description="Disordered" evidence="7">
    <location>
        <begin position="48"/>
        <end position="146"/>
    </location>
</feature>
<dbReference type="PaxDb" id="2903-EOD03931"/>
<evidence type="ECO:0000313" key="11">
    <source>
        <dbReference type="Proteomes" id="UP000013827"/>
    </source>
</evidence>
<feature type="compositionally biased region" description="Basic residues" evidence="7">
    <location>
        <begin position="57"/>
        <end position="69"/>
    </location>
</feature>
<dbReference type="eggNOG" id="ENOG502SC6Y">
    <property type="taxonomic scope" value="Eukaryota"/>
</dbReference>
<dbReference type="Pfam" id="PF02037">
    <property type="entry name" value="SAP"/>
    <property type="match status" value="1"/>
</dbReference>
<protein>
    <recommendedName>
        <fullName evidence="12">SAP domain-containing protein</fullName>
    </recommendedName>
</protein>
<feature type="compositionally biased region" description="Low complexity" evidence="7">
    <location>
        <begin position="644"/>
        <end position="689"/>
    </location>
</feature>
<dbReference type="InterPro" id="IPR001202">
    <property type="entry name" value="WW_dom"/>
</dbReference>
<feature type="compositionally biased region" description="Acidic residues" evidence="7">
    <location>
        <begin position="475"/>
        <end position="493"/>
    </location>
</feature>
<dbReference type="Proteomes" id="UP000013827">
    <property type="component" value="Unassembled WGS sequence"/>
</dbReference>
<dbReference type="RefSeq" id="XP_005756360.1">
    <property type="nucleotide sequence ID" value="XM_005756303.1"/>
</dbReference>
<dbReference type="PROSITE" id="PS01159">
    <property type="entry name" value="WW_DOMAIN_1"/>
    <property type="match status" value="1"/>
</dbReference>
<evidence type="ECO:0000256" key="5">
    <source>
        <dbReference type="ARBA" id="ARBA00023212"/>
    </source>
</evidence>
<dbReference type="InterPro" id="IPR036020">
    <property type="entry name" value="WW_dom_sf"/>
</dbReference>
<comment type="similarity">
    <text evidence="3">Belongs to the INCENP family.</text>
</comment>
<feature type="compositionally biased region" description="Basic and acidic residues" evidence="7">
    <location>
        <begin position="721"/>
        <end position="738"/>
    </location>
</feature>
<evidence type="ECO:0000313" key="10">
    <source>
        <dbReference type="EnsemblProtists" id="EOD03931"/>
    </source>
</evidence>
<reference evidence="10" key="2">
    <citation type="submission" date="2024-10" db="UniProtKB">
        <authorList>
            <consortium name="EnsemblProtists"/>
        </authorList>
    </citation>
    <scope>IDENTIFICATION</scope>
</reference>
<evidence type="ECO:0000256" key="6">
    <source>
        <dbReference type="ARBA" id="ARBA00023242"/>
    </source>
</evidence>
<dbReference type="InterPro" id="IPR003034">
    <property type="entry name" value="SAP_dom"/>
</dbReference>
<dbReference type="OMA" id="QINCEIH"/>
<keyword evidence="6" id="KW-0539">Nucleus</keyword>
<dbReference type="PROSITE" id="PS50800">
    <property type="entry name" value="SAP"/>
    <property type="match status" value="1"/>
</dbReference>
<comment type="subcellular location">
    <subcellularLocation>
        <location evidence="2">Cytoplasm</location>
        <location evidence="2">Cytoskeleton</location>
        <location evidence="2">Spindle</location>
    </subcellularLocation>
    <subcellularLocation>
        <location evidence="1">Nucleus</location>
    </subcellularLocation>
</comment>
<organism evidence="10 11">
    <name type="scientific">Emiliania huxleyi (strain CCMP1516)</name>
    <dbReference type="NCBI Taxonomy" id="280463"/>
    <lineage>
        <taxon>Eukaryota</taxon>
        <taxon>Haptista</taxon>
        <taxon>Haptophyta</taxon>
        <taxon>Prymnesiophyceae</taxon>
        <taxon>Isochrysidales</taxon>
        <taxon>Noelaerhabdaceae</taxon>
        <taxon>Emiliania</taxon>
    </lineage>
</organism>
<dbReference type="KEGG" id="ehx:EMIHUDRAFT_108042"/>
<dbReference type="STRING" id="2903.R1CZF5"/>
<evidence type="ECO:0000259" key="9">
    <source>
        <dbReference type="PROSITE" id="PS50800"/>
    </source>
</evidence>
<evidence type="ECO:0000259" key="8">
    <source>
        <dbReference type="PROSITE" id="PS50020"/>
    </source>
</evidence>
<feature type="compositionally biased region" description="Low complexity" evidence="7">
    <location>
        <begin position="494"/>
        <end position="508"/>
    </location>
</feature>
<dbReference type="GeneID" id="17250062"/>
<accession>A0A0D3HY46</accession>
<dbReference type="EnsemblProtists" id="EOD03931">
    <property type="protein sequence ID" value="EOD03931"/>
    <property type="gene ID" value="EMIHUDRAFT_108042"/>
</dbReference>
<feature type="compositionally biased region" description="Basic and acidic residues" evidence="7">
    <location>
        <begin position="111"/>
        <end position="131"/>
    </location>
</feature>
<dbReference type="Gene3D" id="2.20.70.10">
    <property type="match status" value="1"/>
</dbReference>
<sequence length="837" mass="87647">MSYLAKHIAALDERLADYREQCGALALDHQSWLEETVVTNKKRLAYQTTPSLECPRSHRRPAPRGRRRPLAAVKEGAEDKENVVASDTGKGSKRALGMRSANSAPAGDENVGSKRKSESSIDECDSKRAREDEEEVKQATTETSRDQLAEICAASAALKKVEEEARATFAKLTVPSLRSECTRLGLPTDGLKPALVARLVGHQAASKGEGEGEGEGEAAAGSGDAAAGDAAAGDAAAGEEGPREGGAEAAGKEEEEEEGPDAALERLVKLRVLLERLQQHHEARKAGGAGKLNPAAFFGAALDAESTALFENVGSFEEAEARAADEADSMQVDGSASGDEPPEGGLQRMMEWAAKPFLSAPASEAASEASASEQRAGEEQRPGEEQRSGEEGYTVCDELEKKLEVARSVRKPSRRASEASSTADAPAAGGGEAAAEEPAADAAPASADDTGDDAAAEAAPASASALPAEAPAAAEVEEAAEAEAEAAAEEVAEEAASAAANPFVTAEEPAAESEPAEAASAEAASAAVVAAAPAAAGAAAAASQSSVAPKAAAASKAAAAGPKLKPEDRFAKAQKKKEEEAAERKAKQEEVRKRREKQEEERQRALAEKMRLKDEKEGEERREAKRKELEEKRKADARKQAQTAPAAKPKPAVKPAVAVEGVVGPASSATAGPTAAGPAKPALPPLSAGWTEHKTPEGRPYYYHAATKKSTWERPGAARPGADDAAKQYSIPEDRASSGDESESEEEDAPAKKQLIPNWAQSSQLQPALIEQYTMDPDNVFETALHEQTTVVDLGSIFGRSDQNRRGHRRASSGDWSRDQLLQEEVAQYKKARGLQG</sequence>
<dbReference type="GO" id="GO:0005819">
    <property type="term" value="C:spindle"/>
    <property type="evidence" value="ECO:0007669"/>
    <property type="project" value="UniProtKB-SubCell"/>
</dbReference>
<keyword evidence="11" id="KW-1185">Reference proteome</keyword>
<evidence type="ECO:0000256" key="1">
    <source>
        <dbReference type="ARBA" id="ARBA00004123"/>
    </source>
</evidence>
<dbReference type="InterPro" id="IPR036361">
    <property type="entry name" value="SAP_dom_sf"/>
</dbReference>
<evidence type="ECO:0008006" key="12">
    <source>
        <dbReference type="Google" id="ProtNLM"/>
    </source>
</evidence>
<dbReference type="SMART" id="SM00513">
    <property type="entry name" value="SAP"/>
    <property type="match status" value="1"/>
</dbReference>
<feature type="compositionally biased region" description="Low complexity" evidence="7">
    <location>
        <begin position="456"/>
        <end position="474"/>
    </location>
</feature>
<reference evidence="11" key="1">
    <citation type="journal article" date="2013" name="Nature">
        <title>Pan genome of the phytoplankton Emiliania underpins its global distribution.</title>
        <authorList>
            <person name="Read B.A."/>
            <person name="Kegel J."/>
            <person name="Klute M.J."/>
            <person name="Kuo A."/>
            <person name="Lefebvre S.C."/>
            <person name="Maumus F."/>
            <person name="Mayer C."/>
            <person name="Miller J."/>
            <person name="Monier A."/>
            <person name="Salamov A."/>
            <person name="Young J."/>
            <person name="Aguilar M."/>
            <person name="Claverie J.M."/>
            <person name="Frickenhaus S."/>
            <person name="Gonzalez K."/>
            <person name="Herman E.K."/>
            <person name="Lin Y.C."/>
            <person name="Napier J."/>
            <person name="Ogata H."/>
            <person name="Sarno A.F."/>
            <person name="Shmutz J."/>
            <person name="Schroeder D."/>
            <person name="de Vargas C."/>
            <person name="Verret F."/>
            <person name="von Dassow P."/>
            <person name="Valentin K."/>
            <person name="Van de Peer Y."/>
            <person name="Wheeler G."/>
            <person name="Dacks J.B."/>
            <person name="Delwiche C.F."/>
            <person name="Dyhrman S.T."/>
            <person name="Glockner G."/>
            <person name="John U."/>
            <person name="Richards T."/>
            <person name="Worden A.Z."/>
            <person name="Zhang X."/>
            <person name="Grigoriev I.V."/>
            <person name="Allen A.E."/>
            <person name="Bidle K."/>
            <person name="Borodovsky M."/>
            <person name="Bowler C."/>
            <person name="Brownlee C."/>
            <person name="Cock J.M."/>
            <person name="Elias M."/>
            <person name="Gladyshev V.N."/>
            <person name="Groth M."/>
            <person name="Guda C."/>
            <person name="Hadaegh A."/>
            <person name="Iglesias-Rodriguez M.D."/>
            <person name="Jenkins J."/>
            <person name="Jones B.M."/>
            <person name="Lawson T."/>
            <person name="Leese F."/>
            <person name="Lindquist E."/>
            <person name="Lobanov A."/>
            <person name="Lomsadze A."/>
            <person name="Malik S.B."/>
            <person name="Marsh M.E."/>
            <person name="Mackinder L."/>
            <person name="Mock T."/>
            <person name="Mueller-Roeber B."/>
            <person name="Pagarete A."/>
            <person name="Parker M."/>
            <person name="Probert I."/>
            <person name="Quesneville H."/>
            <person name="Raines C."/>
            <person name="Rensing S.A."/>
            <person name="Riano-Pachon D.M."/>
            <person name="Richier S."/>
            <person name="Rokitta S."/>
            <person name="Shiraiwa Y."/>
            <person name="Soanes D.M."/>
            <person name="van der Giezen M."/>
            <person name="Wahlund T.M."/>
            <person name="Williams B."/>
            <person name="Wilson W."/>
            <person name="Wolfe G."/>
            <person name="Wurch L.L."/>
        </authorList>
    </citation>
    <scope>NUCLEOTIDE SEQUENCE</scope>
</reference>
<dbReference type="PROSITE" id="PS50020">
    <property type="entry name" value="WW_DOMAIN_2"/>
    <property type="match status" value="1"/>
</dbReference>
<dbReference type="Pfam" id="PF00397">
    <property type="entry name" value="WW"/>
    <property type="match status" value="1"/>
</dbReference>
<evidence type="ECO:0000256" key="3">
    <source>
        <dbReference type="ARBA" id="ARBA00010042"/>
    </source>
</evidence>
<dbReference type="Gene3D" id="1.10.720.30">
    <property type="entry name" value="SAP domain"/>
    <property type="match status" value="1"/>
</dbReference>
<feature type="region of interest" description="Disordered" evidence="7">
    <location>
        <begin position="798"/>
        <end position="819"/>
    </location>
</feature>
<feature type="compositionally biased region" description="Low complexity" evidence="7">
    <location>
        <begin position="217"/>
        <end position="239"/>
    </location>
</feature>
<keyword evidence="5" id="KW-0206">Cytoskeleton</keyword>
<feature type="compositionally biased region" description="Basic and acidic residues" evidence="7">
    <location>
        <begin position="564"/>
        <end position="639"/>
    </location>
</feature>
<feature type="compositionally biased region" description="Basic and acidic residues" evidence="7">
    <location>
        <begin position="240"/>
        <end position="252"/>
    </location>
</feature>
<feature type="compositionally biased region" description="Basic and acidic residues" evidence="7">
    <location>
        <begin position="398"/>
        <end position="407"/>
    </location>
</feature>
<proteinExistence type="inferred from homology"/>
<keyword evidence="4" id="KW-0963">Cytoplasm</keyword>
<dbReference type="InterPro" id="IPR005635">
    <property type="entry name" value="Inner_centromere_prot_ARK-bd"/>
</dbReference>
<feature type="domain" description="SAP" evidence="9">
    <location>
        <begin position="169"/>
        <end position="203"/>
    </location>
</feature>
<dbReference type="SUPFAM" id="SSF51045">
    <property type="entry name" value="WW domain"/>
    <property type="match status" value="1"/>
</dbReference>
<dbReference type="Pfam" id="PF03941">
    <property type="entry name" value="INCENP_ARK-bind"/>
    <property type="match status" value="1"/>
</dbReference>
<dbReference type="GO" id="GO:0005634">
    <property type="term" value="C:nucleus"/>
    <property type="evidence" value="ECO:0007669"/>
    <property type="project" value="UniProtKB-SubCell"/>
</dbReference>
<feature type="region of interest" description="Disordered" evidence="7">
    <location>
        <begin position="202"/>
        <end position="264"/>
    </location>
</feature>
<dbReference type="HOGENOM" id="CLU_339629_0_0_1"/>
<evidence type="ECO:0000256" key="7">
    <source>
        <dbReference type="SAM" id="MobiDB-lite"/>
    </source>
</evidence>
<dbReference type="AlphaFoldDB" id="A0A0D3HY46"/>
<dbReference type="CDD" id="cd00201">
    <property type="entry name" value="WW"/>
    <property type="match status" value="1"/>
</dbReference>
<evidence type="ECO:0000256" key="4">
    <source>
        <dbReference type="ARBA" id="ARBA00022490"/>
    </source>
</evidence>
<feature type="region of interest" description="Disordered" evidence="7">
    <location>
        <begin position="319"/>
        <end position="760"/>
    </location>
</feature>
<feature type="compositionally biased region" description="Low complexity" evidence="7">
    <location>
        <begin position="359"/>
        <end position="374"/>
    </location>
</feature>
<dbReference type="Gene3D" id="1.20.5.2230">
    <property type="match status" value="1"/>
</dbReference>